<name>A0A1Q2MCE8_9BACT</name>
<reference evidence="3" key="1">
    <citation type="submission" date="2017-02" db="EMBL/GenBank/DDBJ databases">
        <title>Comparative genomics and description of representatives of a novel lineage of planctomycetes thriving in anoxic sediments.</title>
        <authorList>
            <person name="Spring S."/>
            <person name="Bunk B."/>
            <person name="Sproer C."/>
        </authorList>
    </citation>
    <scope>NUCLEOTIDE SEQUENCE [LARGE SCALE GENOMIC DNA]</scope>
    <source>
        <strain evidence="3">SM-Chi-D1</strain>
    </source>
</reference>
<gene>
    <name evidence="2" type="ORF">SMSP2_00723</name>
</gene>
<evidence type="ECO:0000313" key="3">
    <source>
        <dbReference type="Proteomes" id="UP000188181"/>
    </source>
</evidence>
<dbReference type="RefSeq" id="WP_146682645.1">
    <property type="nucleotide sequence ID" value="NZ_CP019646.1"/>
</dbReference>
<proteinExistence type="predicted"/>
<evidence type="ECO:0000313" key="2">
    <source>
        <dbReference type="EMBL" id="AQQ70375.1"/>
    </source>
</evidence>
<dbReference type="EMBL" id="CP019646">
    <property type="protein sequence ID" value="AQQ70375.1"/>
    <property type="molecule type" value="Genomic_DNA"/>
</dbReference>
<dbReference type="STRING" id="1851148.SMSP2_00723"/>
<organism evidence="2 3">
    <name type="scientific">Limihaloglobus sulfuriphilus</name>
    <dbReference type="NCBI Taxonomy" id="1851148"/>
    <lineage>
        <taxon>Bacteria</taxon>
        <taxon>Pseudomonadati</taxon>
        <taxon>Planctomycetota</taxon>
        <taxon>Phycisphaerae</taxon>
        <taxon>Sedimentisphaerales</taxon>
        <taxon>Sedimentisphaeraceae</taxon>
        <taxon>Limihaloglobus</taxon>
    </lineage>
</organism>
<protein>
    <recommendedName>
        <fullName evidence="4">Lipoprotein</fullName>
    </recommendedName>
</protein>
<dbReference type="Proteomes" id="UP000188181">
    <property type="component" value="Chromosome"/>
</dbReference>
<evidence type="ECO:0008006" key="4">
    <source>
        <dbReference type="Google" id="ProtNLM"/>
    </source>
</evidence>
<accession>A0A1Q2MCE8</accession>
<feature type="signal peptide" evidence="1">
    <location>
        <begin position="1"/>
        <end position="23"/>
    </location>
</feature>
<evidence type="ECO:0000256" key="1">
    <source>
        <dbReference type="SAM" id="SignalP"/>
    </source>
</evidence>
<dbReference type="AlphaFoldDB" id="A0A1Q2MCE8"/>
<keyword evidence="3" id="KW-1185">Reference proteome</keyword>
<feature type="chain" id="PRO_5012907912" description="Lipoprotein" evidence="1">
    <location>
        <begin position="24"/>
        <end position="152"/>
    </location>
</feature>
<keyword evidence="1" id="KW-0732">Signal</keyword>
<sequence precursor="true">MNKNLLMAAVFTAVISIFMCGCGSDEPTPAGPETASGQAQSAGSSAGKIAVDLQSSIAELTQKAQQMNTDQLMQTAQKYKQAVVEKYDELKGVQAKLEDFSVTDLLSDEAKQVKSEVEEIKSSISSLKDRFKIYYDRLVELKADVSELKLPV</sequence>
<dbReference type="KEGG" id="pbas:SMSP2_00723"/>
<dbReference type="PROSITE" id="PS51257">
    <property type="entry name" value="PROKAR_LIPOPROTEIN"/>
    <property type="match status" value="1"/>
</dbReference>